<dbReference type="EMBL" id="CASHTH010004504">
    <property type="protein sequence ID" value="CAI8058318.1"/>
    <property type="molecule type" value="Genomic_DNA"/>
</dbReference>
<gene>
    <name evidence="2" type="ORF">GBAR_LOCUS31706</name>
</gene>
<evidence type="ECO:0000313" key="2">
    <source>
        <dbReference type="EMBL" id="CAI8058318.1"/>
    </source>
</evidence>
<feature type="compositionally biased region" description="Basic residues" evidence="1">
    <location>
        <begin position="275"/>
        <end position="291"/>
    </location>
</feature>
<feature type="region of interest" description="Disordered" evidence="1">
    <location>
        <begin position="111"/>
        <end position="167"/>
    </location>
</feature>
<evidence type="ECO:0000256" key="1">
    <source>
        <dbReference type="SAM" id="MobiDB-lite"/>
    </source>
</evidence>
<feature type="compositionally biased region" description="Polar residues" evidence="1">
    <location>
        <begin position="341"/>
        <end position="350"/>
    </location>
</feature>
<feature type="region of interest" description="Disordered" evidence="1">
    <location>
        <begin position="184"/>
        <end position="205"/>
    </location>
</feature>
<comment type="caution">
    <text evidence="2">The sequence shown here is derived from an EMBL/GenBank/DDBJ whole genome shotgun (WGS) entry which is preliminary data.</text>
</comment>
<feature type="compositionally biased region" description="Polar residues" evidence="1">
    <location>
        <begin position="357"/>
        <end position="369"/>
    </location>
</feature>
<name>A0AA35U199_GEOBA</name>
<feature type="region of interest" description="Disordered" evidence="1">
    <location>
        <begin position="210"/>
        <end position="229"/>
    </location>
</feature>
<sequence length="380" mass="40904">MPTCNRYRPTARDRSRVGVRRGVVRSDGVEREGVGSGESTTEEVDAAPNESSTTTDTFPEPVDFIDCGSAIPRAYSASAIPVNGHHGIISPSSLQGYENWSVLVQIGEQHSHAPGYHPPGVWSKRKRRGGGTWYTPEEGEDDDEGRVKGEAETTSPGPEDQQDQEPAHQSVYCMTLLHRPVPISRKRRYSGRLSRPSHSVSEGDMAMADEMGEGEGEEGGDDGFVDCPGGDTVKRRSKKRGGGLHMVFPSMGQGNAAIMSLAGEMFVTCCDRRRASSRKSRVKPRSRKSMKQPKPASADISTQETTTPGPNSSDTTDTDSHEEAHVGGLGAPRVAGAAASHVTTTEWQRTATDRTRVPQTFRLSPQTPAVTPVGLKPAVV</sequence>
<dbReference type="AlphaFoldDB" id="A0AA35U199"/>
<evidence type="ECO:0000313" key="3">
    <source>
        <dbReference type="Proteomes" id="UP001174909"/>
    </source>
</evidence>
<feature type="region of interest" description="Disordered" evidence="1">
    <location>
        <begin position="1"/>
        <end position="61"/>
    </location>
</feature>
<accession>A0AA35U199</accession>
<organism evidence="2 3">
    <name type="scientific">Geodia barretti</name>
    <name type="common">Barrett's horny sponge</name>
    <dbReference type="NCBI Taxonomy" id="519541"/>
    <lineage>
        <taxon>Eukaryota</taxon>
        <taxon>Metazoa</taxon>
        <taxon>Porifera</taxon>
        <taxon>Demospongiae</taxon>
        <taxon>Heteroscleromorpha</taxon>
        <taxon>Tetractinellida</taxon>
        <taxon>Astrophorina</taxon>
        <taxon>Geodiidae</taxon>
        <taxon>Geodia</taxon>
    </lineage>
</organism>
<keyword evidence="3" id="KW-1185">Reference proteome</keyword>
<feature type="region of interest" description="Disordered" evidence="1">
    <location>
        <begin position="272"/>
        <end position="380"/>
    </location>
</feature>
<reference evidence="2" key="1">
    <citation type="submission" date="2023-03" db="EMBL/GenBank/DDBJ databases">
        <authorList>
            <person name="Steffen K."/>
            <person name="Cardenas P."/>
        </authorList>
    </citation>
    <scope>NUCLEOTIDE SEQUENCE</scope>
</reference>
<feature type="compositionally biased region" description="Polar residues" evidence="1">
    <location>
        <begin position="299"/>
        <end position="315"/>
    </location>
</feature>
<dbReference type="Proteomes" id="UP001174909">
    <property type="component" value="Unassembled WGS sequence"/>
</dbReference>
<proteinExistence type="predicted"/>
<protein>
    <submittedName>
        <fullName evidence="2">Uncharacterized protein</fullName>
    </submittedName>
</protein>
<feature type="compositionally biased region" description="Acidic residues" evidence="1">
    <location>
        <begin position="210"/>
        <end position="224"/>
    </location>
</feature>